<comment type="catalytic activity">
    <reaction evidence="16 17">
        <text>(6S)-5,6,7,8-tetrahydrofolyl-(gamma-L-Glu)(n) + L-glutamate + ATP = (6S)-5,6,7,8-tetrahydrofolyl-(gamma-L-Glu)(n+1) + ADP + phosphate + H(+)</text>
        <dbReference type="Rhea" id="RHEA:10580"/>
        <dbReference type="Rhea" id="RHEA-COMP:14738"/>
        <dbReference type="Rhea" id="RHEA-COMP:14740"/>
        <dbReference type="ChEBI" id="CHEBI:15378"/>
        <dbReference type="ChEBI" id="CHEBI:29985"/>
        <dbReference type="ChEBI" id="CHEBI:30616"/>
        <dbReference type="ChEBI" id="CHEBI:43474"/>
        <dbReference type="ChEBI" id="CHEBI:141005"/>
        <dbReference type="ChEBI" id="CHEBI:456216"/>
        <dbReference type="EC" id="6.3.2.17"/>
    </reaction>
</comment>
<sequence length="548" mass="59809">MPSRGKLNFKILKVQVPARCFARNFAKMARSYEDAIAALNSLQSNFSTINAVRTRGSNRNRQAIPEMIQWCQKIGYQPSEFNRLNIIHIAGTKGKGSTCTFISSILNQYLPISSESSVDARPPTISKVGLYTSPHLRFVRERIKINNDPLSEQQFAKYFFEVWDKLEASAAASGNDPKDPAGKPAYFRFLTLMAFHTYMCEGVDAAIIECGIGGEYDSTNIIDMPVVTGITSLGLDHQSILGNTIEEIAWNKAGIMKPGTKAFTVPQPEGAMTVLQNRAVEKVSELHVVTSHPELTPLAPAAIRLGLSGEFQYKNANLAVSIAGSFLRSRGLEELPVDINSSPLPEKFKKGLETTQLGGRCETRLEKNIAWHIDGGHTLDSIAATGKWFASEQASLLHSLGNSRPKPLILIFNQQTRDSVGLARALHNTLSLYSANLTFTHAIFCTNVTFKQSGYRPDLVSMNANSSEVASLRVQKALAQAWKEVSPLTDVLTKSTIEEAVDVVREIAKAEAKSREGDDATGDEVAVSVLVTGSLHLAGGLLEVLETT</sequence>
<dbReference type="UniPathway" id="UPA00850"/>
<dbReference type="PANTHER" id="PTHR11136">
    <property type="entry name" value="FOLYLPOLYGLUTAMATE SYNTHASE-RELATED"/>
    <property type="match status" value="1"/>
</dbReference>
<dbReference type="InParanoid" id="A0A0A0HVG0"/>
<name>A0A0A0HVG0_PARBD</name>
<dbReference type="EMBL" id="KN275959">
    <property type="protein sequence ID" value="KGM92338.1"/>
    <property type="molecule type" value="Genomic_DNA"/>
</dbReference>
<evidence type="ECO:0000256" key="12">
    <source>
        <dbReference type="ARBA" id="ARBA00022840"/>
    </source>
</evidence>
<comment type="pathway">
    <text evidence="4 17">Cofactor biosynthesis; tetrahydrofolylpolyglutamate biosynthesis.</text>
</comment>
<evidence type="ECO:0000313" key="20">
    <source>
        <dbReference type="EMBL" id="KGM92338.1"/>
    </source>
</evidence>
<feature type="binding site" evidence="18">
    <location>
        <position position="360"/>
    </location>
    <ligand>
        <name>ATP</name>
        <dbReference type="ChEBI" id="CHEBI:30616"/>
    </ligand>
</feature>
<dbReference type="KEGG" id="pbn:PADG_11535"/>
<dbReference type="HOGENOM" id="CLU_015869_0_1_1"/>
<dbReference type="Proteomes" id="UP000001628">
    <property type="component" value="Unassembled WGS sequence"/>
</dbReference>
<evidence type="ECO:0000256" key="16">
    <source>
        <dbReference type="ARBA" id="ARBA00047493"/>
    </source>
</evidence>
<dbReference type="GO" id="GO:0005524">
    <property type="term" value="F:ATP binding"/>
    <property type="evidence" value="ECO:0007669"/>
    <property type="project" value="UniProtKB-KW"/>
</dbReference>
<dbReference type="GO" id="GO:0005759">
    <property type="term" value="C:mitochondrial matrix"/>
    <property type="evidence" value="ECO:0007669"/>
    <property type="project" value="UniProtKB-SubCell"/>
</dbReference>
<evidence type="ECO:0000256" key="13">
    <source>
        <dbReference type="ARBA" id="ARBA00022842"/>
    </source>
</evidence>
<reference evidence="20 21" key="1">
    <citation type="journal article" date="2011" name="PLoS Genet.">
        <title>Comparative genomic analysis of human fungal pathogens causing paracoccidioidomycosis.</title>
        <authorList>
            <person name="Desjardins C.A."/>
            <person name="Champion M.D."/>
            <person name="Holder J.W."/>
            <person name="Muszewska A."/>
            <person name="Goldberg J."/>
            <person name="Bailao A.M."/>
            <person name="Brigido M.M."/>
            <person name="Ferreira M.E."/>
            <person name="Garcia A.M."/>
            <person name="Grynberg M."/>
            <person name="Gujja S."/>
            <person name="Heiman D.I."/>
            <person name="Henn M.R."/>
            <person name="Kodira C.D."/>
            <person name="Leon-Narvaez H."/>
            <person name="Longo L.V."/>
            <person name="Ma L.J."/>
            <person name="Malavazi I."/>
            <person name="Matsuo A.L."/>
            <person name="Morais F.V."/>
            <person name="Pereira M."/>
            <person name="Rodriguez-Brito S."/>
            <person name="Sakthikumar S."/>
            <person name="Salem-Izacc S.M."/>
            <person name="Sykes S.M."/>
            <person name="Teixeira M.M."/>
            <person name="Vallejo M.C."/>
            <person name="Walter M.E."/>
            <person name="Yandava C."/>
            <person name="Young S."/>
            <person name="Zeng Q."/>
            <person name="Zucker J."/>
            <person name="Felipe M.S."/>
            <person name="Goldman G.H."/>
            <person name="Haas B.J."/>
            <person name="McEwen J.G."/>
            <person name="Nino-Vega G."/>
            <person name="Puccia R."/>
            <person name="San-Blas G."/>
            <person name="Soares C.M."/>
            <person name="Birren B.W."/>
            <person name="Cuomo C.A."/>
        </authorList>
    </citation>
    <scope>NUCLEOTIDE SEQUENCE [LARGE SCALE GENOMIC DNA]</scope>
    <source>
        <strain evidence="20 21">Pb18</strain>
    </source>
</reference>
<comment type="subcellular location">
    <subcellularLocation>
        <location evidence="3">Cytoplasm</location>
    </subcellularLocation>
    <subcellularLocation>
        <location evidence="1">Mitochondrion inner membrane</location>
    </subcellularLocation>
    <subcellularLocation>
        <location evidence="2">Mitochondrion matrix</location>
    </subcellularLocation>
</comment>
<dbReference type="PANTHER" id="PTHR11136:SF5">
    <property type="entry name" value="FOLYLPOLYGLUTAMATE SYNTHASE, MITOCHONDRIAL"/>
    <property type="match status" value="1"/>
</dbReference>
<keyword evidence="21" id="KW-1185">Reference proteome</keyword>
<dbReference type="FunCoup" id="A0A0A0HVG0">
    <property type="interactions" value="627"/>
</dbReference>
<dbReference type="Gene3D" id="3.90.190.20">
    <property type="entry name" value="Mur ligase, C-terminal domain"/>
    <property type="match status" value="1"/>
</dbReference>
<organism evidence="20 21">
    <name type="scientific">Paracoccidioides brasiliensis (strain Pb18)</name>
    <dbReference type="NCBI Taxonomy" id="502780"/>
    <lineage>
        <taxon>Eukaryota</taxon>
        <taxon>Fungi</taxon>
        <taxon>Dikarya</taxon>
        <taxon>Ascomycota</taxon>
        <taxon>Pezizomycotina</taxon>
        <taxon>Eurotiomycetes</taxon>
        <taxon>Eurotiomycetidae</taxon>
        <taxon>Onygenales</taxon>
        <taxon>Ajellomycetaceae</taxon>
        <taxon>Paracoccidioides</taxon>
    </lineage>
</organism>
<dbReference type="PIRSF" id="PIRSF038895">
    <property type="entry name" value="FPGS"/>
    <property type="match status" value="1"/>
</dbReference>
<keyword evidence="14" id="KW-0496">Mitochondrion</keyword>
<dbReference type="GO" id="GO:0005743">
    <property type="term" value="C:mitochondrial inner membrane"/>
    <property type="evidence" value="ECO:0007669"/>
    <property type="project" value="UniProtKB-SubCell"/>
</dbReference>
<evidence type="ECO:0000256" key="6">
    <source>
        <dbReference type="ARBA" id="ARBA00022490"/>
    </source>
</evidence>
<feature type="binding site" evidence="19">
    <location>
        <position position="133"/>
    </location>
    <ligand>
        <name>Mg(2+)</name>
        <dbReference type="ChEBI" id="CHEBI:18420"/>
        <label>1</label>
    </ligand>
</feature>
<dbReference type="GO" id="GO:0046872">
    <property type="term" value="F:metal ion binding"/>
    <property type="evidence" value="ECO:0007669"/>
    <property type="project" value="UniProtKB-KW"/>
</dbReference>
<proteinExistence type="inferred from homology"/>
<evidence type="ECO:0000256" key="18">
    <source>
        <dbReference type="PIRSR" id="PIRSR038895-1"/>
    </source>
</evidence>
<evidence type="ECO:0000256" key="17">
    <source>
        <dbReference type="PIRNR" id="PIRNR038895"/>
    </source>
</evidence>
<evidence type="ECO:0000256" key="7">
    <source>
        <dbReference type="ARBA" id="ARBA00022563"/>
    </source>
</evidence>
<dbReference type="SUPFAM" id="SSF53244">
    <property type="entry name" value="MurD-like peptide ligases, peptide-binding domain"/>
    <property type="match status" value="1"/>
</dbReference>
<keyword evidence="8 17" id="KW-0436">Ligase</keyword>
<dbReference type="OrthoDB" id="5212574at2759"/>
<dbReference type="GO" id="GO:0006730">
    <property type="term" value="P:one-carbon metabolic process"/>
    <property type="evidence" value="ECO:0007669"/>
    <property type="project" value="UniProtKB-KW"/>
</dbReference>
<protein>
    <recommendedName>
        <fullName evidence="17">Folylpolyglutamate synthase</fullName>
        <ecNumber evidence="17">6.3.2.17</ecNumber>
    </recommendedName>
    <alternativeName>
        <fullName evidence="17">Folylpoly-gamma-glutamate synthetase</fullName>
    </alternativeName>
    <alternativeName>
        <fullName evidence="17">Tetrahydrofolylpolyglutamate synthase</fullName>
    </alternativeName>
</protein>
<dbReference type="SUPFAM" id="SSF53623">
    <property type="entry name" value="MurD-like peptide ligases, catalytic domain"/>
    <property type="match status" value="1"/>
</dbReference>
<evidence type="ECO:0000256" key="2">
    <source>
        <dbReference type="ARBA" id="ARBA00004305"/>
    </source>
</evidence>
<dbReference type="PROSITE" id="PS01012">
    <property type="entry name" value="FOLYLPOLYGLU_SYNT_2"/>
    <property type="match status" value="1"/>
</dbReference>
<keyword evidence="10 18" id="KW-0547">Nucleotide-binding</keyword>
<evidence type="ECO:0000256" key="15">
    <source>
        <dbReference type="ARBA" id="ARBA00023136"/>
    </source>
</evidence>
<dbReference type="EC" id="6.3.2.17" evidence="17"/>
<evidence type="ECO:0000313" key="21">
    <source>
        <dbReference type="Proteomes" id="UP000001628"/>
    </source>
</evidence>
<dbReference type="RefSeq" id="XP_010758994.1">
    <property type="nucleotide sequence ID" value="XM_010760692.1"/>
</dbReference>
<dbReference type="InterPro" id="IPR036615">
    <property type="entry name" value="Mur_ligase_C_dom_sf"/>
</dbReference>
<dbReference type="InterPro" id="IPR023600">
    <property type="entry name" value="Folylpolyglutamate_synth_euk"/>
</dbReference>
<dbReference type="Gene3D" id="3.40.1190.10">
    <property type="entry name" value="Mur-like, catalytic domain"/>
    <property type="match status" value="1"/>
</dbReference>
<evidence type="ECO:0000256" key="11">
    <source>
        <dbReference type="ARBA" id="ARBA00022792"/>
    </source>
</evidence>
<comment type="cofactor">
    <cofactor evidence="17">
        <name>a monovalent cation</name>
        <dbReference type="ChEBI" id="CHEBI:60242"/>
    </cofactor>
    <text evidence="17">A monovalent cation.</text>
</comment>
<dbReference type="eggNOG" id="KOG2525">
    <property type="taxonomic scope" value="Eukaryota"/>
</dbReference>
<dbReference type="OMA" id="THALFCT"/>
<dbReference type="STRING" id="502780.A0A0A0HVG0"/>
<feature type="binding site" evidence="19">
    <location>
        <position position="237"/>
    </location>
    <ligand>
        <name>Mg(2+)</name>
        <dbReference type="ChEBI" id="CHEBI:18420"/>
        <label>1</label>
    </ligand>
</feature>
<dbReference type="GO" id="GO:0005829">
    <property type="term" value="C:cytosol"/>
    <property type="evidence" value="ECO:0007669"/>
    <property type="project" value="TreeGrafter"/>
</dbReference>
<feature type="binding site" evidence="18">
    <location>
        <position position="374"/>
    </location>
    <ligand>
        <name>ATP</name>
        <dbReference type="ChEBI" id="CHEBI:30616"/>
    </ligand>
</feature>
<keyword evidence="6" id="KW-0963">Cytoplasm</keyword>
<gene>
    <name evidence="20" type="ORF">PADG_11535</name>
</gene>
<keyword evidence="7 17" id="KW-0554">One-carbon metabolism</keyword>
<dbReference type="FunFam" id="3.40.1190.10:FF:000009">
    <property type="entry name" value="Folylpolyglutamate synthase"/>
    <property type="match status" value="1"/>
</dbReference>
<evidence type="ECO:0000256" key="3">
    <source>
        <dbReference type="ARBA" id="ARBA00004496"/>
    </source>
</evidence>
<keyword evidence="9 19" id="KW-0479">Metal-binding</keyword>
<evidence type="ECO:0000256" key="1">
    <source>
        <dbReference type="ARBA" id="ARBA00004273"/>
    </source>
</evidence>
<comment type="similarity">
    <text evidence="5 17">Belongs to the folylpolyglutamate synthase family.</text>
</comment>
<keyword evidence="15" id="KW-0472">Membrane</keyword>
<keyword evidence="11" id="KW-0999">Mitochondrion inner membrane</keyword>
<keyword evidence="12 18" id="KW-0067">ATP-binding</keyword>
<dbReference type="GO" id="GO:0004326">
    <property type="term" value="F:tetrahydrofolylpolyglutamate synthase activity"/>
    <property type="evidence" value="ECO:0007669"/>
    <property type="project" value="UniProtKB-EC"/>
</dbReference>
<dbReference type="InterPro" id="IPR001645">
    <property type="entry name" value="Folylpolyglutamate_synth"/>
</dbReference>
<dbReference type="InterPro" id="IPR018109">
    <property type="entry name" value="Folylpolyglutamate_synth_CS"/>
</dbReference>
<evidence type="ECO:0000256" key="19">
    <source>
        <dbReference type="PIRSR" id="PIRSR038895-2"/>
    </source>
</evidence>
<dbReference type="AlphaFoldDB" id="A0A0A0HVG0"/>
<evidence type="ECO:0000256" key="5">
    <source>
        <dbReference type="ARBA" id="ARBA00008276"/>
    </source>
</evidence>
<comment type="function">
    <text evidence="17">Catalyzes conversion of folates to polyglutamate derivatives allowing concentration of folate compounds in the cell and the intracellular retention of these cofactors, which are important substrates for most of the folate-dependent enzymes that are involved in one-carbon transfer reactions involved in purine, pyrimidine and amino acid synthesis.</text>
</comment>
<evidence type="ECO:0000256" key="9">
    <source>
        <dbReference type="ARBA" id="ARBA00022723"/>
    </source>
</evidence>
<dbReference type="NCBIfam" id="TIGR01499">
    <property type="entry name" value="folC"/>
    <property type="match status" value="1"/>
</dbReference>
<keyword evidence="13 19" id="KW-0460">Magnesium</keyword>
<dbReference type="GeneID" id="22587432"/>
<accession>A0A0A0HVG0</accession>
<dbReference type="InterPro" id="IPR036565">
    <property type="entry name" value="Mur-like_cat_sf"/>
</dbReference>
<evidence type="ECO:0000256" key="10">
    <source>
        <dbReference type="ARBA" id="ARBA00022741"/>
    </source>
</evidence>
<feature type="binding site" evidence="19">
    <location>
        <position position="209"/>
    </location>
    <ligand>
        <name>Mg(2+)</name>
        <dbReference type="ChEBI" id="CHEBI:18420"/>
        <label>1</label>
    </ligand>
</feature>
<dbReference type="VEuPathDB" id="FungiDB:PADG_11535"/>
<evidence type="ECO:0000256" key="4">
    <source>
        <dbReference type="ARBA" id="ARBA00005150"/>
    </source>
</evidence>
<evidence type="ECO:0000256" key="14">
    <source>
        <dbReference type="ARBA" id="ARBA00023128"/>
    </source>
</evidence>
<evidence type="ECO:0000256" key="8">
    <source>
        <dbReference type="ARBA" id="ARBA00022598"/>
    </source>
</evidence>